<dbReference type="InterPro" id="IPR005793">
    <property type="entry name" value="Formyl_trans_C"/>
</dbReference>
<keyword evidence="4" id="KW-0648">Protein biosynthesis</keyword>
<accession>A0A6J6JXS5</accession>
<proteinExistence type="inferred from homology"/>
<dbReference type="HAMAP" id="MF_00182">
    <property type="entry name" value="Formyl_trans"/>
    <property type="match status" value="1"/>
</dbReference>
<dbReference type="GO" id="GO:0005829">
    <property type="term" value="C:cytosol"/>
    <property type="evidence" value="ECO:0007669"/>
    <property type="project" value="TreeGrafter"/>
</dbReference>
<protein>
    <recommendedName>
        <fullName evidence="2">methionyl-tRNA formyltransferase</fullName>
        <ecNumber evidence="2">2.1.2.9</ecNumber>
    </recommendedName>
</protein>
<dbReference type="SUPFAM" id="SSF50486">
    <property type="entry name" value="FMT C-terminal domain-like"/>
    <property type="match status" value="1"/>
</dbReference>
<dbReference type="InterPro" id="IPR005794">
    <property type="entry name" value="Fmt"/>
</dbReference>
<dbReference type="Pfam" id="PF00551">
    <property type="entry name" value="Formyl_trans_N"/>
    <property type="match status" value="1"/>
</dbReference>
<gene>
    <name evidence="7" type="ORF">UFOPK2162_00505</name>
</gene>
<dbReference type="SUPFAM" id="SSF53328">
    <property type="entry name" value="Formyltransferase"/>
    <property type="match status" value="1"/>
</dbReference>
<dbReference type="GO" id="GO:0004479">
    <property type="term" value="F:methionyl-tRNA formyltransferase activity"/>
    <property type="evidence" value="ECO:0007669"/>
    <property type="project" value="UniProtKB-EC"/>
</dbReference>
<dbReference type="EMBL" id="CAEZVZ010000052">
    <property type="protein sequence ID" value="CAB4641836.1"/>
    <property type="molecule type" value="Genomic_DNA"/>
</dbReference>
<dbReference type="PANTHER" id="PTHR11138:SF5">
    <property type="entry name" value="METHIONYL-TRNA FORMYLTRANSFERASE, MITOCHONDRIAL"/>
    <property type="match status" value="1"/>
</dbReference>
<dbReference type="CDD" id="cd08646">
    <property type="entry name" value="FMT_core_Met-tRNA-FMT_N"/>
    <property type="match status" value="1"/>
</dbReference>
<comment type="similarity">
    <text evidence="1">Belongs to the Fmt family.</text>
</comment>
<feature type="domain" description="Formyl transferase N-terminal" evidence="5">
    <location>
        <begin position="1"/>
        <end position="150"/>
    </location>
</feature>
<feature type="domain" description="Formyl transferase C-terminal" evidence="6">
    <location>
        <begin position="198"/>
        <end position="297"/>
    </location>
</feature>
<name>A0A6J6JXS5_9ZZZZ</name>
<evidence type="ECO:0000313" key="7">
    <source>
        <dbReference type="EMBL" id="CAB4641836.1"/>
    </source>
</evidence>
<dbReference type="PANTHER" id="PTHR11138">
    <property type="entry name" value="METHIONYL-TRNA FORMYLTRANSFERASE"/>
    <property type="match status" value="1"/>
</dbReference>
<evidence type="ECO:0000256" key="4">
    <source>
        <dbReference type="ARBA" id="ARBA00022917"/>
    </source>
</evidence>
<evidence type="ECO:0000259" key="5">
    <source>
        <dbReference type="Pfam" id="PF00551"/>
    </source>
</evidence>
<evidence type="ECO:0000256" key="3">
    <source>
        <dbReference type="ARBA" id="ARBA00022679"/>
    </source>
</evidence>
<sequence>MRIAVAGTSAVAIPTLEALSGSSHQLVKVFTTGDRASGRGRNLMQSDVASWAMKKGFEPIKVDDASQMQPHLTDVDCVVVIAFGILLPQEILDMPAHGFINLHFSLLPQWRGAAPVQRAIEHGDSHLGVTVFELDAGMDTGPIYASLKFPRDIDMRSSQALEFLAVEGAPLILKVLSDIEGGVMPTPQSEVGASRALKLGKDEAIIDWKSSSQAIHQKVCAFYPNPVARTTFRGSQLKLTETSLLQESPVEKTAAPGSLVVEKNHLYVGTADGLLELITVIPEGKSEMKAADWARGARAISGDICG</sequence>
<dbReference type="InterPro" id="IPR036477">
    <property type="entry name" value="Formyl_transf_N_sf"/>
</dbReference>
<keyword evidence="3" id="KW-0808">Transferase</keyword>
<dbReference type="EC" id="2.1.2.9" evidence="2"/>
<dbReference type="InterPro" id="IPR044135">
    <property type="entry name" value="Met-tRNA-FMT_C"/>
</dbReference>
<evidence type="ECO:0000256" key="1">
    <source>
        <dbReference type="ARBA" id="ARBA00010699"/>
    </source>
</evidence>
<dbReference type="InterPro" id="IPR041711">
    <property type="entry name" value="Met-tRNA-FMT_N"/>
</dbReference>
<evidence type="ECO:0000259" key="6">
    <source>
        <dbReference type="Pfam" id="PF02911"/>
    </source>
</evidence>
<dbReference type="Gene3D" id="3.40.50.12230">
    <property type="match status" value="1"/>
</dbReference>
<dbReference type="AlphaFoldDB" id="A0A6J6JXS5"/>
<dbReference type="Pfam" id="PF02911">
    <property type="entry name" value="Formyl_trans_C"/>
    <property type="match status" value="1"/>
</dbReference>
<dbReference type="InterPro" id="IPR011034">
    <property type="entry name" value="Formyl_transferase-like_C_sf"/>
</dbReference>
<evidence type="ECO:0000256" key="2">
    <source>
        <dbReference type="ARBA" id="ARBA00012261"/>
    </source>
</evidence>
<reference evidence="7" key="1">
    <citation type="submission" date="2020-05" db="EMBL/GenBank/DDBJ databases">
        <authorList>
            <person name="Chiriac C."/>
            <person name="Salcher M."/>
            <person name="Ghai R."/>
            <person name="Kavagutti S V."/>
        </authorList>
    </citation>
    <scope>NUCLEOTIDE SEQUENCE</scope>
</reference>
<dbReference type="CDD" id="cd08704">
    <property type="entry name" value="Met_tRNA_FMT_C"/>
    <property type="match status" value="1"/>
</dbReference>
<organism evidence="7">
    <name type="scientific">freshwater metagenome</name>
    <dbReference type="NCBI Taxonomy" id="449393"/>
    <lineage>
        <taxon>unclassified sequences</taxon>
        <taxon>metagenomes</taxon>
        <taxon>ecological metagenomes</taxon>
    </lineage>
</organism>
<dbReference type="InterPro" id="IPR002376">
    <property type="entry name" value="Formyl_transf_N"/>
</dbReference>